<proteinExistence type="inferred from homology"/>
<feature type="domain" description="Aminopeptidase P N-terminal" evidence="13">
    <location>
        <begin position="6"/>
        <end position="140"/>
    </location>
</feature>
<dbReference type="InterPro" id="IPR029149">
    <property type="entry name" value="Creatin/AminoP/Spt16_N"/>
</dbReference>
<dbReference type="SMART" id="SM01011">
    <property type="entry name" value="AMP_N"/>
    <property type="match status" value="1"/>
</dbReference>
<dbReference type="InterPro" id="IPR007865">
    <property type="entry name" value="Aminopep_P_N"/>
</dbReference>
<dbReference type="FunFam" id="3.90.230.10:FF:000002">
    <property type="entry name" value="Xaa-Pro aminopeptidase 3"/>
    <property type="match status" value="1"/>
</dbReference>
<dbReference type="CDD" id="cd01087">
    <property type="entry name" value="Prolidase"/>
    <property type="match status" value="1"/>
</dbReference>
<keyword evidence="15" id="KW-1185">Reference proteome</keyword>
<dbReference type="PRINTS" id="PR00599">
    <property type="entry name" value="MAPEPTIDASE"/>
</dbReference>
<protein>
    <recommendedName>
        <fullName evidence="10">Xaa-Pro aminopeptidase</fullName>
        <ecNumber evidence="4">3.4.11.9</ecNumber>
    </recommendedName>
    <alternativeName>
        <fullName evidence="11">Aminopeptidase P II</fullName>
    </alternativeName>
    <alternativeName>
        <fullName evidence="12">X-Pro aminopeptidase</fullName>
    </alternativeName>
</protein>
<dbReference type="Pfam" id="PF00557">
    <property type="entry name" value="Peptidase_M24"/>
    <property type="match status" value="1"/>
</dbReference>
<sequence length="444" mass="49101">MPILELPTPDYPFRRRQLMQKMHDSAVAIIPTAVPKQRNSDVQYPFRGDSDFLYLTGFEEPEAVLVLIPGHSEGEQILFCRPRDPARETWDGRRAGLEGALAQCQVDRCYSIHGLNEQIPALLEGRELLFYPMGQNSDFDARVMHWRNLAKSKIRQGIRYPQEVVDVGGLVHEMRLFKDPAELECMRAAVGISGAGHRHAMRQCQPGMMEYALCSEIEHVFRRLGSPSVAYPSIVGGGENACILHYTENNAELRDGDLVLIDAGAEVAGYAGDITRTFPVNGVYSPAQREIYEIVLAAQEAGIAAVQAGRPVSDYHDEAVKVLVDGLRDLKILSGSRDALIEQGGYKAFYMHGTGHWLGLDVHDVGHYRNKDKTSRKLESGMVLTVEPGLYFAPANLAVPERWRGIGIRIEDDVVVTAADPEILSQNVPKKVADIEAMMAAGPA</sequence>
<reference evidence="14" key="1">
    <citation type="journal article" date="2016" name="Int. J. Mol. Sci.">
        <title>Comparative genomics of the extreme acidophile Acidithiobacillus thiooxidans reveals intraspecific divergence and niche adaptation.</title>
        <authorList>
            <person name="Zhang X."/>
            <person name="Feng X."/>
            <person name="Tao J."/>
            <person name="Ma L."/>
            <person name="Xiao Y."/>
            <person name="Liang Y."/>
            <person name="Liu X."/>
            <person name="Yin H."/>
        </authorList>
    </citation>
    <scope>NUCLEOTIDE SEQUENCE [LARGE SCALE GENOMIC DNA]</scope>
    <source>
        <strain evidence="14">DXS-W</strain>
    </source>
</reference>
<dbReference type="Pfam" id="PF05195">
    <property type="entry name" value="AMP_N"/>
    <property type="match status" value="1"/>
</dbReference>
<evidence type="ECO:0000256" key="5">
    <source>
        <dbReference type="ARBA" id="ARBA00022670"/>
    </source>
</evidence>
<keyword evidence="6" id="KW-0479">Metal-binding</keyword>
<dbReference type="NCBIfam" id="NF008131">
    <property type="entry name" value="PRK10879.1"/>
    <property type="match status" value="1"/>
</dbReference>
<dbReference type="GO" id="GO:0030145">
    <property type="term" value="F:manganese ion binding"/>
    <property type="evidence" value="ECO:0007669"/>
    <property type="project" value="InterPro"/>
</dbReference>
<accession>A0A1C2IHI0</accession>
<dbReference type="InterPro" id="IPR001714">
    <property type="entry name" value="Pept_M24_MAP"/>
</dbReference>
<keyword evidence="9" id="KW-0464">Manganese</keyword>
<keyword evidence="8" id="KW-0482">Metalloprotease</keyword>
<comment type="similarity">
    <text evidence="3">Belongs to the peptidase M24B family.</text>
</comment>
<dbReference type="Gene3D" id="3.40.350.10">
    <property type="entry name" value="Creatinase/prolidase N-terminal domain"/>
    <property type="match status" value="1"/>
</dbReference>
<evidence type="ECO:0000256" key="2">
    <source>
        <dbReference type="ARBA" id="ARBA00001936"/>
    </source>
</evidence>
<dbReference type="GO" id="GO:0005829">
    <property type="term" value="C:cytosol"/>
    <property type="evidence" value="ECO:0007669"/>
    <property type="project" value="TreeGrafter"/>
</dbReference>
<dbReference type="RefSeq" id="WP_065973433.1">
    <property type="nucleotide sequence ID" value="NZ_LWRY01000015.1"/>
</dbReference>
<keyword evidence="14" id="KW-0031">Aminopeptidase</keyword>
<dbReference type="InterPro" id="IPR000994">
    <property type="entry name" value="Pept_M24"/>
</dbReference>
<dbReference type="InterPro" id="IPR036005">
    <property type="entry name" value="Creatinase/aminopeptidase-like"/>
</dbReference>
<evidence type="ECO:0000256" key="11">
    <source>
        <dbReference type="ARBA" id="ARBA00075356"/>
    </source>
</evidence>
<evidence type="ECO:0000256" key="3">
    <source>
        <dbReference type="ARBA" id="ARBA00008766"/>
    </source>
</evidence>
<evidence type="ECO:0000256" key="4">
    <source>
        <dbReference type="ARBA" id="ARBA00012574"/>
    </source>
</evidence>
<dbReference type="EC" id="3.4.11.9" evidence="4"/>
<dbReference type="InterPro" id="IPR052433">
    <property type="entry name" value="X-Pro_dipept-like"/>
</dbReference>
<evidence type="ECO:0000256" key="7">
    <source>
        <dbReference type="ARBA" id="ARBA00022801"/>
    </source>
</evidence>
<comment type="cofactor">
    <cofactor evidence="2">
        <name>Mn(2+)</name>
        <dbReference type="ChEBI" id="CHEBI:29035"/>
    </cofactor>
</comment>
<keyword evidence="7" id="KW-0378">Hydrolase</keyword>
<dbReference type="Proteomes" id="UP000095008">
    <property type="component" value="Unassembled WGS sequence"/>
</dbReference>
<dbReference type="AlphaFoldDB" id="A0A1C2IHI0"/>
<dbReference type="SUPFAM" id="SSF55920">
    <property type="entry name" value="Creatinase/aminopeptidase"/>
    <property type="match status" value="1"/>
</dbReference>
<keyword evidence="5" id="KW-0645">Protease</keyword>
<gene>
    <name evidence="14" type="ORF">A6M23_02775</name>
</gene>
<dbReference type="GO" id="GO:0070006">
    <property type="term" value="F:metalloaminopeptidase activity"/>
    <property type="evidence" value="ECO:0007669"/>
    <property type="project" value="InterPro"/>
</dbReference>
<evidence type="ECO:0000313" key="14">
    <source>
        <dbReference type="EMBL" id="OCX75436.1"/>
    </source>
</evidence>
<evidence type="ECO:0000313" key="15">
    <source>
        <dbReference type="Proteomes" id="UP000095008"/>
    </source>
</evidence>
<evidence type="ECO:0000259" key="13">
    <source>
        <dbReference type="SMART" id="SM01011"/>
    </source>
</evidence>
<dbReference type="InterPro" id="IPR001131">
    <property type="entry name" value="Peptidase_M24B_aminopep-P_CS"/>
</dbReference>
<dbReference type="Gene3D" id="3.90.230.10">
    <property type="entry name" value="Creatinase/methionine aminopeptidase superfamily"/>
    <property type="match status" value="1"/>
</dbReference>
<name>A0A1C2IHI0_ACITH</name>
<comment type="catalytic activity">
    <reaction evidence="1">
        <text>Release of any N-terminal amino acid, including proline, that is linked to proline, even from a dipeptide or tripeptide.</text>
        <dbReference type="EC" id="3.4.11.9"/>
    </reaction>
</comment>
<dbReference type="PANTHER" id="PTHR43226">
    <property type="entry name" value="XAA-PRO AMINOPEPTIDASE 3"/>
    <property type="match status" value="1"/>
</dbReference>
<comment type="caution">
    <text evidence="14">The sequence shown here is derived from an EMBL/GenBank/DDBJ whole genome shotgun (WGS) entry which is preliminary data.</text>
</comment>
<evidence type="ECO:0000256" key="6">
    <source>
        <dbReference type="ARBA" id="ARBA00022723"/>
    </source>
</evidence>
<dbReference type="GO" id="GO:0006508">
    <property type="term" value="P:proteolysis"/>
    <property type="evidence" value="ECO:0007669"/>
    <property type="project" value="UniProtKB-KW"/>
</dbReference>
<evidence type="ECO:0000256" key="1">
    <source>
        <dbReference type="ARBA" id="ARBA00001424"/>
    </source>
</evidence>
<dbReference type="EMBL" id="LWRY01000015">
    <property type="protein sequence ID" value="OCX75436.1"/>
    <property type="molecule type" value="Genomic_DNA"/>
</dbReference>
<dbReference type="PANTHER" id="PTHR43226:SF4">
    <property type="entry name" value="XAA-PRO AMINOPEPTIDASE 3"/>
    <property type="match status" value="1"/>
</dbReference>
<evidence type="ECO:0000256" key="12">
    <source>
        <dbReference type="ARBA" id="ARBA00081411"/>
    </source>
</evidence>
<evidence type="ECO:0000256" key="10">
    <source>
        <dbReference type="ARBA" id="ARBA00069363"/>
    </source>
</evidence>
<evidence type="ECO:0000256" key="8">
    <source>
        <dbReference type="ARBA" id="ARBA00023049"/>
    </source>
</evidence>
<organism evidence="14 15">
    <name type="scientific">Acidithiobacillus thiooxidans</name>
    <name type="common">Thiobacillus thiooxidans</name>
    <dbReference type="NCBI Taxonomy" id="930"/>
    <lineage>
        <taxon>Bacteria</taxon>
        <taxon>Pseudomonadati</taxon>
        <taxon>Pseudomonadota</taxon>
        <taxon>Acidithiobacillia</taxon>
        <taxon>Acidithiobacillales</taxon>
        <taxon>Acidithiobacillaceae</taxon>
        <taxon>Acidithiobacillus</taxon>
    </lineage>
</organism>
<dbReference type="OrthoDB" id="5288399at2"/>
<evidence type="ECO:0000256" key="9">
    <source>
        <dbReference type="ARBA" id="ARBA00023211"/>
    </source>
</evidence>
<dbReference type="PROSITE" id="PS00491">
    <property type="entry name" value="PROLINE_PEPTIDASE"/>
    <property type="match status" value="1"/>
</dbReference>
<dbReference type="SUPFAM" id="SSF53092">
    <property type="entry name" value="Creatinase/prolidase N-terminal domain"/>
    <property type="match status" value="1"/>
</dbReference>